<keyword evidence="4 6" id="KW-1133">Transmembrane helix</keyword>
<dbReference type="InterPro" id="IPR011701">
    <property type="entry name" value="MFS"/>
</dbReference>
<dbReference type="CDD" id="cd06173">
    <property type="entry name" value="MFS_MefA_like"/>
    <property type="match status" value="1"/>
</dbReference>
<evidence type="ECO:0000313" key="8">
    <source>
        <dbReference type="Proteomes" id="UP000218689"/>
    </source>
</evidence>
<evidence type="ECO:0000256" key="4">
    <source>
        <dbReference type="ARBA" id="ARBA00022989"/>
    </source>
</evidence>
<feature type="transmembrane region" description="Helical" evidence="6">
    <location>
        <begin position="281"/>
        <end position="302"/>
    </location>
</feature>
<name>A0A224XBC8_9LACT</name>
<dbReference type="PANTHER" id="PTHR23513:SF6">
    <property type="entry name" value="MAJOR FACILITATOR SUPERFAMILY ASSOCIATED DOMAIN-CONTAINING PROTEIN"/>
    <property type="match status" value="1"/>
</dbReference>
<feature type="transmembrane region" description="Helical" evidence="6">
    <location>
        <begin position="37"/>
        <end position="58"/>
    </location>
</feature>
<evidence type="ECO:0000256" key="5">
    <source>
        <dbReference type="ARBA" id="ARBA00023136"/>
    </source>
</evidence>
<keyword evidence="8" id="KW-1185">Reference proteome</keyword>
<dbReference type="GO" id="GO:0022857">
    <property type="term" value="F:transmembrane transporter activity"/>
    <property type="evidence" value="ECO:0007669"/>
    <property type="project" value="InterPro"/>
</dbReference>
<reference evidence="8" key="1">
    <citation type="submission" date="2017-08" db="EMBL/GenBank/DDBJ databases">
        <title>Draft genome sequence of Lactococcus sp. strain Rs-Y01, isolated from the gut of the lower termite Reticulitermes speratus.</title>
        <authorList>
            <person name="Ohkuma M."/>
            <person name="Yuki M."/>
        </authorList>
    </citation>
    <scope>NUCLEOTIDE SEQUENCE [LARGE SCALE GENOMIC DNA]</scope>
    <source>
        <strain evidence="8">Rs-Y01</strain>
    </source>
</reference>
<feature type="transmembrane region" description="Helical" evidence="6">
    <location>
        <begin position="349"/>
        <end position="372"/>
    </location>
</feature>
<feature type="transmembrane region" description="Helical" evidence="6">
    <location>
        <begin position="96"/>
        <end position="117"/>
    </location>
</feature>
<comment type="caution">
    <text evidence="7">The sequence shown here is derived from an EMBL/GenBank/DDBJ whole genome shotgun (WGS) entry which is preliminary data.</text>
</comment>
<feature type="transmembrane region" description="Helical" evidence="6">
    <location>
        <begin position="251"/>
        <end position="269"/>
    </location>
</feature>
<dbReference type="OrthoDB" id="9763297at2"/>
<proteinExistence type="predicted"/>
<dbReference type="RefSeq" id="WP_094784018.1">
    <property type="nucleotide sequence ID" value="NZ_BEDT01000001.1"/>
</dbReference>
<evidence type="ECO:0000256" key="2">
    <source>
        <dbReference type="ARBA" id="ARBA00022475"/>
    </source>
</evidence>
<dbReference type="Gene3D" id="1.20.1250.20">
    <property type="entry name" value="MFS general substrate transporter like domains"/>
    <property type="match status" value="1"/>
</dbReference>
<keyword evidence="3 6" id="KW-0812">Transmembrane</keyword>
<feature type="transmembrane region" description="Helical" evidence="6">
    <location>
        <begin position="309"/>
        <end position="329"/>
    </location>
</feature>
<evidence type="ECO:0000256" key="3">
    <source>
        <dbReference type="ARBA" id="ARBA00022692"/>
    </source>
</evidence>
<evidence type="ECO:0000256" key="1">
    <source>
        <dbReference type="ARBA" id="ARBA00004651"/>
    </source>
</evidence>
<protein>
    <recommendedName>
        <fullName evidence="9">Major facilitator superfamily (MFS) profile domain-containing protein</fullName>
    </recommendedName>
</protein>
<feature type="transmembrane region" description="Helical" evidence="6">
    <location>
        <begin position="379"/>
        <end position="397"/>
    </location>
</feature>
<dbReference type="EMBL" id="BEDT01000001">
    <property type="protein sequence ID" value="GAX46963.1"/>
    <property type="molecule type" value="Genomic_DNA"/>
</dbReference>
<evidence type="ECO:0000313" key="7">
    <source>
        <dbReference type="EMBL" id="GAX46963.1"/>
    </source>
</evidence>
<keyword evidence="5 6" id="KW-0472">Membrane</keyword>
<evidence type="ECO:0008006" key="9">
    <source>
        <dbReference type="Google" id="ProtNLM"/>
    </source>
</evidence>
<dbReference type="SUPFAM" id="SSF103473">
    <property type="entry name" value="MFS general substrate transporter"/>
    <property type="match status" value="1"/>
</dbReference>
<keyword evidence="2" id="KW-1003">Cell membrane</keyword>
<accession>A0A224XBC8</accession>
<organism evidence="7 8">
    <name type="scientific">Pseudolactococcus reticulitermitis</name>
    <dbReference type="NCBI Taxonomy" id="2025039"/>
    <lineage>
        <taxon>Bacteria</taxon>
        <taxon>Bacillati</taxon>
        <taxon>Bacillota</taxon>
        <taxon>Bacilli</taxon>
        <taxon>Lactobacillales</taxon>
        <taxon>Streptococcaceae</taxon>
        <taxon>Pseudolactococcus</taxon>
    </lineage>
</organism>
<dbReference type="PANTHER" id="PTHR23513">
    <property type="entry name" value="INTEGRAL MEMBRANE EFFLUX PROTEIN-RELATED"/>
    <property type="match status" value="1"/>
</dbReference>
<sequence>MSKNLKILFLSRIFSEFARAMYPVVLPLFILKLTNSLAISGLFFTCAMLPQMFLMPVIGVWIEKQSKKKVAMFSLLGLLILTALEFLILLLGFRPFIVIGMISALMSLLAVTVELATKVLFTEIVPKNQLEKYNGLKSVWDNIATFGAPMLSTVIYGFFGFKFVALLCAMMYLIASFVLSQMSYQVNSDKEVNDAVGFIGNFKEGLRFVKAHKGVRNFYLLASALNFFVANQEEVIFPGIVIQKYHISSQFFGLLLVIYTLGVILSGVYLAKKSESNSRHFLSKLFIVNSSVMVVMGLLSVVFQGQARFLFFSLFLALEFVIGFITILINVPMTSYFQSVVPVGYQGRVFALLSFISGFSVPLGVTYSGFLASKIGADWAYIMNNVCVILIVLVIFSRSDVNGD</sequence>
<feature type="transmembrane region" description="Helical" evidence="6">
    <location>
        <begin position="163"/>
        <end position="180"/>
    </location>
</feature>
<evidence type="ECO:0000256" key="6">
    <source>
        <dbReference type="SAM" id="Phobius"/>
    </source>
</evidence>
<dbReference type="AlphaFoldDB" id="A0A224XBC8"/>
<dbReference type="GO" id="GO:0005886">
    <property type="term" value="C:plasma membrane"/>
    <property type="evidence" value="ECO:0007669"/>
    <property type="project" value="UniProtKB-SubCell"/>
</dbReference>
<gene>
    <name evidence="7" type="ORF">RsY01_543</name>
</gene>
<dbReference type="Proteomes" id="UP000218689">
    <property type="component" value="Unassembled WGS sequence"/>
</dbReference>
<dbReference type="Pfam" id="PF07690">
    <property type="entry name" value="MFS_1"/>
    <property type="match status" value="1"/>
</dbReference>
<comment type="subcellular location">
    <subcellularLocation>
        <location evidence="1">Cell membrane</location>
        <topology evidence="1">Multi-pass membrane protein</topology>
    </subcellularLocation>
</comment>
<dbReference type="InterPro" id="IPR036259">
    <property type="entry name" value="MFS_trans_sf"/>
</dbReference>
<feature type="transmembrane region" description="Helical" evidence="6">
    <location>
        <begin position="7"/>
        <end position="31"/>
    </location>
</feature>
<feature type="transmembrane region" description="Helical" evidence="6">
    <location>
        <begin position="70"/>
        <end position="90"/>
    </location>
</feature>